<dbReference type="OrthoDB" id="74183at2759"/>
<dbReference type="InParanoid" id="I2H1G1"/>
<dbReference type="EC" id="2.3.2.8" evidence="2"/>
<dbReference type="KEGG" id="tbl:TBLA_0C04130"/>
<dbReference type="AlphaFoldDB" id="I2H1G1"/>
<dbReference type="OMA" id="TCQEYDE"/>
<comment type="similarity">
    <text evidence="1">Belongs to the R-transferase family.</text>
</comment>
<dbReference type="PANTHER" id="PTHR21367">
    <property type="entry name" value="ARGININE-TRNA-PROTEIN TRANSFERASE 1"/>
    <property type="match status" value="1"/>
</dbReference>
<dbReference type="HOGENOM" id="CLU_020349_2_2_1"/>
<dbReference type="GO" id="GO:0006915">
    <property type="term" value="P:apoptotic process"/>
    <property type="evidence" value="ECO:0007669"/>
    <property type="project" value="EnsemblFungi"/>
</dbReference>
<feature type="domain" description="N-end aminoacyl transferase N-terminal" evidence="5">
    <location>
        <begin position="23"/>
        <end position="107"/>
    </location>
</feature>
<evidence type="ECO:0000256" key="2">
    <source>
        <dbReference type="ARBA" id="ARBA00012025"/>
    </source>
</evidence>
<keyword evidence="4" id="KW-0012">Acyltransferase</keyword>
<evidence type="ECO:0000256" key="3">
    <source>
        <dbReference type="ARBA" id="ARBA00022679"/>
    </source>
</evidence>
<dbReference type="Pfam" id="PF04377">
    <property type="entry name" value="ATE_C"/>
    <property type="match status" value="1"/>
</dbReference>
<dbReference type="InterPro" id="IPR030700">
    <property type="entry name" value="N-end_Aminoacyl_Trfase"/>
</dbReference>
<dbReference type="InterPro" id="IPR007471">
    <property type="entry name" value="N-end_Aminoacyl_Trfase_N"/>
</dbReference>
<dbReference type="GO" id="GO:0005737">
    <property type="term" value="C:cytoplasm"/>
    <property type="evidence" value="ECO:0007669"/>
    <property type="project" value="TreeGrafter"/>
</dbReference>
<dbReference type="GO" id="GO:0071596">
    <property type="term" value="P:ubiquitin-dependent protein catabolic process via the N-end rule pathway"/>
    <property type="evidence" value="ECO:0007669"/>
    <property type="project" value="EnsemblFungi"/>
</dbReference>
<dbReference type="RefSeq" id="XP_004179732.1">
    <property type="nucleotide sequence ID" value="XM_004179684.1"/>
</dbReference>
<sequence>MSANFANKLIITPPFYIKEPSTKCGYCHGKKDNTSDFISIAEENHNNCTIGLHSENMTIKQYDTLCNNNFRRSGTFLYKVDNLRNCCRLNTIRTSPNSFKLTKEFKKTIKRFAKFIEAPPIVNTSFDELICNLTNSKDFNFIFTKPDFSKEKFELFKRFQDSIHNDHDSTESGFKRFLCDNPFHNTLSYSQLNQLNNWQKNSNFKVAPYFGTIHECYYYKDNLIALAVLDIMPSGISSVYFIYDPDYKHYSLGKLSAIHELALTKRFGLDWYYMGYYIHDCIKMCYKSAYGQAELLDLKTHAYIPLDDITYNDRNKLFTYEKGSTINQAPIFYNNLNGTIIAEADESATILEEEYGIQCPPDDAFNEGVHNSLPRVVPGLIDLKDMLESLEREEELAPSLILYDSDNGRLRIYGGIDREGDELNLVAFNLKRLGMEDSIVII</sequence>
<dbReference type="InterPro" id="IPR016181">
    <property type="entry name" value="Acyl_CoA_acyltransferase"/>
</dbReference>
<dbReference type="PANTHER" id="PTHR21367:SF1">
    <property type="entry name" value="ARGINYL-TRNA--PROTEIN TRANSFERASE 1"/>
    <property type="match status" value="1"/>
</dbReference>
<dbReference type="STRING" id="1071380.I2H1G1"/>
<keyword evidence="3" id="KW-0808">Transferase</keyword>
<proteinExistence type="inferred from homology"/>
<dbReference type="FunCoup" id="I2H1G1">
    <property type="interactions" value="674"/>
</dbReference>
<reference evidence="7 8" key="1">
    <citation type="journal article" date="2011" name="Proc. Natl. Acad. Sci. U.S.A.">
        <title>Evolutionary erosion of yeast sex chromosomes by mating-type switching accidents.</title>
        <authorList>
            <person name="Gordon J.L."/>
            <person name="Armisen D."/>
            <person name="Proux-Wera E."/>
            <person name="Oheigeartaigh S.S."/>
            <person name="Byrne K.P."/>
            <person name="Wolfe K.H."/>
        </authorList>
    </citation>
    <scope>NUCLEOTIDE SEQUENCE [LARGE SCALE GENOMIC DNA]</scope>
    <source>
        <strain evidence="8">ATCC 34711 / CBS 6284 / DSM 70876 / NBRC 10599 / NRRL Y-10934 / UCD 77-7</strain>
    </source>
</reference>
<gene>
    <name evidence="7" type="primary">TBLA0C04130</name>
    <name evidence="7" type="ORF">TBLA_0C04130</name>
</gene>
<dbReference type="Pfam" id="PF04376">
    <property type="entry name" value="ATE_N"/>
    <property type="match status" value="1"/>
</dbReference>
<dbReference type="InterPro" id="IPR007472">
    <property type="entry name" value="N-end_Aminoacyl_Trfase_C"/>
</dbReference>
<evidence type="ECO:0000259" key="6">
    <source>
        <dbReference type="Pfam" id="PF04377"/>
    </source>
</evidence>
<evidence type="ECO:0000256" key="4">
    <source>
        <dbReference type="ARBA" id="ARBA00023315"/>
    </source>
</evidence>
<evidence type="ECO:0000313" key="7">
    <source>
        <dbReference type="EMBL" id="CCH60213.1"/>
    </source>
</evidence>
<dbReference type="GeneID" id="14495193"/>
<dbReference type="eggNOG" id="KOG1193">
    <property type="taxonomic scope" value="Eukaryota"/>
</dbReference>
<organism evidence="7 8">
    <name type="scientific">Henningerozyma blattae (strain ATCC 34711 / CBS 6284 / DSM 70876 / NBRC 10599 / NRRL Y-10934 / UCD 77-7)</name>
    <name type="common">Yeast</name>
    <name type="synonym">Tetrapisispora blattae</name>
    <dbReference type="NCBI Taxonomy" id="1071380"/>
    <lineage>
        <taxon>Eukaryota</taxon>
        <taxon>Fungi</taxon>
        <taxon>Dikarya</taxon>
        <taxon>Ascomycota</taxon>
        <taxon>Saccharomycotina</taxon>
        <taxon>Saccharomycetes</taxon>
        <taxon>Saccharomycetales</taxon>
        <taxon>Saccharomycetaceae</taxon>
        <taxon>Henningerozyma</taxon>
    </lineage>
</organism>
<name>I2H1G1_HENB6</name>
<keyword evidence="8" id="KW-1185">Reference proteome</keyword>
<accession>I2H1G1</accession>
<evidence type="ECO:0000313" key="8">
    <source>
        <dbReference type="Proteomes" id="UP000002866"/>
    </source>
</evidence>
<dbReference type="SUPFAM" id="SSF55729">
    <property type="entry name" value="Acyl-CoA N-acyltransferases (Nat)"/>
    <property type="match status" value="1"/>
</dbReference>
<dbReference type="EMBL" id="HE806318">
    <property type="protein sequence ID" value="CCH60213.1"/>
    <property type="molecule type" value="Genomic_DNA"/>
</dbReference>
<evidence type="ECO:0000256" key="1">
    <source>
        <dbReference type="ARBA" id="ARBA00009991"/>
    </source>
</evidence>
<feature type="domain" description="N-end rule aminoacyl transferase C-terminal" evidence="6">
    <location>
        <begin position="151"/>
        <end position="297"/>
    </location>
</feature>
<protein>
    <recommendedName>
        <fullName evidence="2">arginyltransferase</fullName>
        <ecNumber evidence="2">2.3.2.8</ecNumber>
    </recommendedName>
</protein>
<evidence type="ECO:0000259" key="5">
    <source>
        <dbReference type="Pfam" id="PF04376"/>
    </source>
</evidence>
<dbReference type="GO" id="GO:0004057">
    <property type="term" value="F:arginyl-tRNA--protein transferase activity"/>
    <property type="evidence" value="ECO:0007669"/>
    <property type="project" value="UniProtKB-EC"/>
</dbReference>
<dbReference type="Proteomes" id="UP000002866">
    <property type="component" value="Chromosome 3"/>
</dbReference>